<keyword evidence="3 8" id="KW-1133">Transmembrane helix</keyword>
<comment type="subcellular location">
    <subcellularLocation>
        <location evidence="1">Membrane</location>
        <topology evidence="1">Multi-pass membrane protein</topology>
    </subcellularLocation>
</comment>
<keyword evidence="5 8" id="KW-0472">Membrane</keyword>
<dbReference type="GO" id="GO:0004930">
    <property type="term" value="F:G protein-coupled receptor activity"/>
    <property type="evidence" value="ECO:0007669"/>
    <property type="project" value="UniProtKB-KW"/>
</dbReference>
<dbReference type="SUPFAM" id="SSF81321">
    <property type="entry name" value="Family A G protein-coupled receptor-like"/>
    <property type="match status" value="1"/>
</dbReference>
<dbReference type="OrthoDB" id="408541at2759"/>
<sequence length="428" mass="49828">MTACYIILFKVKKKEITHLFIVSISITNLLETTIGLTPQLMMANEFLLERTPLCIVSGFSVLGFAITNITHLTILSFIRTVAIKYPLQFLRYNKMFWCRATLIFVCYANGFFWAILPIIGWSKYELDLDKQRCSLDWRLTKLNSFSYILSIFICCNILPGIVIVLMLYFSKKTIYRRKGRKICQSRETGFLEKEYLRCLSLPDITHVLVICYTFCQIYICSEYLFNQYNLYFTVYKVSFLYNSSFILQHPREQDFRQLTTVPLLQECIPKDKCKVYRGKRFPAHKFPEVHDVLDRPNTILLFPSKDGNNWAVRENFSDIVEFIRDLGDKEIDSHFKIASKQAANTSSTSDQFVKIISNKLDNEVCIKIILAHDLSVLADETSDVADKTVFSVFIRYVDSDSHTIEEMFLGLVQVIGRKDAQIYVNKYN</sequence>
<evidence type="ECO:0000256" key="1">
    <source>
        <dbReference type="ARBA" id="ARBA00004141"/>
    </source>
</evidence>
<evidence type="ECO:0000256" key="6">
    <source>
        <dbReference type="ARBA" id="ARBA00023170"/>
    </source>
</evidence>
<feature type="transmembrane region" description="Helical" evidence="8">
    <location>
        <begin position="16"/>
        <end position="35"/>
    </location>
</feature>
<evidence type="ECO:0000256" key="5">
    <source>
        <dbReference type="ARBA" id="ARBA00023136"/>
    </source>
</evidence>
<organism evidence="10">
    <name type="scientific">Hydra vulgaris</name>
    <name type="common">Hydra</name>
    <name type="synonym">Hydra attenuata</name>
    <dbReference type="NCBI Taxonomy" id="6087"/>
    <lineage>
        <taxon>Eukaryota</taxon>
        <taxon>Metazoa</taxon>
        <taxon>Cnidaria</taxon>
        <taxon>Hydrozoa</taxon>
        <taxon>Hydroidolina</taxon>
        <taxon>Anthoathecata</taxon>
        <taxon>Aplanulata</taxon>
        <taxon>Hydridae</taxon>
        <taxon>Hydra</taxon>
    </lineage>
</organism>
<dbReference type="AlphaFoldDB" id="A0A857GWW4"/>
<evidence type="ECO:0000256" key="3">
    <source>
        <dbReference type="ARBA" id="ARBA00022989"/>
    </source>
</evidence>
<feature type="transmembrane region" description="Helical" evidence="8">
    <location>
        <begin position="96"/>
        <end position="119"/>
    </location>
</feature>
<feature type="domain" description="G-protein coupled receptors family 1 profile" evidence="9">
    <location>
        <begin position="1"/>
        <end position="168"/>
    </location>
</feature>
<keyword evidence="4" id="KW-0297">G-protein coupled receptor</keyword>
<name>A0A857GWW4_HYDVU</name>
<keyword evidence="2 8" id="KW-0812">Transmembrane</keyword>
<dbReference type="GO" id="GO:0016020">
    <property type="term" value="C:membrane"/>
    <property type="evidence" value="ECO:0007669"/>
    <property type="project" value="UniProtKB-SubCell"/>
</dbReference>
<evidence type="ECO:0000256" key="7">
    <source>
        <dbReference type="ARBA" id="ARBA00023224"/>
    </source>
</evidence>
<feature type="transmembrane region" description="Helical" evidence="8">
    <location>
        <begin position="145"/>
        <end position="169"/>
    </location>
</feature>
<evidence type="ECO:0000259" key="9">
    <source>
        <dbReference type="PROSITE" id="PS50262"/>
    </source>
</evidence>
<dbReference type="InterPro" id="IPR000276">
    <property type="entry name" value="GPCR_Rhodpsn"/>
</dbReference>
<dbReference type="InterPro" id="IPR050125">
    <property type="entry name" value="GPCR_opsins"/>
</dbReference>
<dbReference type="EMBL" id="MN822282">
    <property type="protein sequence ID" value="QHF16602.1"/>
    <property type="molecule type" value="mRNA"/>
</dbReference>
<dbReference type="PROSITE" id="PS50262">
    <property type="entry name" value="G_PROTEIN_RECEP_F1_2"/>
    <property type="match status" value="1"/>
</dbReference>
<proteinExistence type="evidence at transcript level"/>
<gene>
    <name evidence="10" type="primary">OpD28</name>
</gene>
<evidence type="ECO:0000256" key="4">
    <source>
        <dbReference type="ARBA" id="ARBA00023040"/>
    </source>
</evidence>
<accession>A0A857GWW4</accession>
<evidence type="ECO:0000256" key="2">
    <source>
        <dbReference type="ARBA" id="ARBA00022692"/>
    </source>
</evidence>
<dbReference type="InterPro" id="IPR017452">
    <property type="entry name" value="GPCR_Rhodpsn_7TM"/>
</dbReference>
<protein>
    <submittedName>
        <fullName evidence="10">Opsin</fullName>
    </submittedName>
</protein>
<dbReference type="PANTHER" id="PTHR24240">
    <property type="entry name" value="OPSIN"/>
    <property type="match status" value="1"/>
</dbReference>
<evidence type="ECO:0000313" key="10">
    <source>
        <dbReference type="EMBL" id="QHF16602.1"/>
    </source>
</evidence>
<dbReference type="Gene3D" id="1.20.1070.10">
    <property type="entry name" value="Rhodopsin 7-helix transmembrane proteins"/>
    <property type="match status" value="1"/>
</dbReference>
<keyword evidence="6" id="KW-0675">Receptor</keyword>
<reference evidence="10" key="1">
    <citation type="journal article" date="2019" name="BMC Genomics">
        <title>Molecular evolution and expression of opsin genes in Hydra vulgaris.</title>
        <authorList>
            <person name="Macias-Munoz A."/>
            <person name="Murad R."/>
            <person name="Mortazavi A."/>
        </authorList>
    </citation>
    <scope>NUCLEOTIDE SEQUENCE</scope>
</reference>
<keyword evidence="7" id="KW-0807">Transducer</keyword>
<dbReference type="Pfam" id="PF00001">
    <property type="entry name" value="7tm_1"/>
    <property type="match status" value="1"/>
</dbReference>
<evidence type="ECO:0000256" key="8">
    <source>
        <dbReference type="SAM" id="Phobius"/>
    </source>
</evidence>
<feature type="transmembrane region" description="Helical" evidence="8">
    <location>
        <begin position="55"/>
        <end position="75"/>
    </location>
</feature>